<reference evidence="2" key="1">
    <citation type="submission" date="2014-09" db="EMBL/GenBank/DDBJ databases">
        <authorList>
            <person name="Magalhaes I.L.F."/>
            <person name="Oliveira U."/>
            <person name="Santos F.R."/>
            <person name="Vidigal T.H.D.A."/>
            <person name="Brescovit A.D."/>
            <person name="Santos A.J."/>
        </authorList>
    </citation>
    <scope>NUCLEOTIDE SEQUENCE</scope>
    <source>
        <tissue evidence="2">Shoot tissue taken approximately 20 cm above the soil surface</tissue>
    </source>
</reference>
<keyword evidence="1" id="KW-0472">Membrane</keyword>
<accession>A0A0A9GQN0</accession>
<dbReference type="PROSITE" id="PS51257">
    <property type="entry name" value="PROKAR_LIPOPROTEIN"/>
    <property type="match status" value="1"/>
</dbReference>
<keyword evidence="1" id="KW-0812">Transmembrane</keyword>
<sequence length="62" mass="7342">MILGSKCSCSRYSYRCNRTLIASYNASFFSCLLIYSCNEFIIIYERCACLYINKFLMEEYKS</sequence>
<organism evidence="2">
    <name type="scientific">Arundo donax</name>
    <name type="common">Giant reed</name>
    <name type="synonym">Donax arundinaceus</name>
    <dbReference type="NCBI Taxonomy" id="35708"/>
    <lineage>
        <taxon>Eukaryota</taxon>
        <taxon>Viridiplantae</taxon>
        <taxon>Streptophyta</taxon>
        <taxon>Embryophyta</taxon>
        <taxon>Tracheophyta</taxon>
        <taxon>Spermatophyta</taxon>
        <taxon>Magnoliopsida</taxon>
        <taxon>Liliopsida</taxon>
        <taxon>Poales</taxon>
        <taxon>Poaceae</taxon>
        <taxon>PACMAD clade</taxon>
        <taxon>Arundinoideae</taxon>
        <taxon>Arundineae</taxon>
        <taxon>Arundo</taxon>
    </lineage>
</organism>
<evidence type="ECO:0000313" key="2">
    <source>
        <dbReference type="EMBL" id="JAE25699.1"/>
    </source>
</evidence>
<dbReference type="AlphaFoldDB" id="A0A0A9GQN0"/>
<proteinExistence type="predicted"/>
<feature type="transmembrane region" description="Helical" evidence="1">
    <location>
        <begin position="21"/>
        <end position="44"/>
    </location>
</feature>
<dbReference type="EMBL" id="GBRH01172197">
    <property type="protein sequence ID" value="JAE25699.1"/>
    <property type="molecule type" value="Transcribed_RNA"/>
</dbReference>
<keyword evidence="1" id="KW-1133">Transmembrane helix</keyword>
<evidence type="ECO:0000256" key="1">
    <source>
        <dbReference type="SAM" id="Phobius"/>
    </source>
</evidence>
<protein>
    <submittedName>
        <fullName evidence="2">Uncharacterized protein</fullName>
    </submittedName>
</protein>
<reference evidence="2" key="2">
    <citation type="journal article" date="2015" name="Data Brief">
        <title>Shoot transcriptome of the giant reed, Arundo donax.</title>
        <authorList>
            <person name="Barrero R.A."/>
            <person name="Guerrero F.D."/>
            <person name="Moolhuijzen P."/>
            <person name="Goolsby J.A."/>
            <person name="Tidwell J."/>
            <person name="Bellgard S.E."/>
            <person name="Bellgard M.I."/>
        </authorList>
    </citation>
    <scope>NUCLEOTIDE SEQUENCE</scope>
    <source>
        <tissue evidence="2">Shoot tissue taken approximately 20 cm above the soil surface</tissue>
    </source>
</reference>
<name>A0A0A9GQN0_ARUDO</name>